<dbReference type="Proteomes" id="UP000001396">
    <property type="component" value="Unassembled WGS sequence"/>
</dbReference>
<comment type="similarity">
    <text evidence="4 11">Belongs to the FAD-dependent glycerol-3-phosphate dehydrogenase family.</text>
</comment>
<protein>
    <recommendedName>
        <fullName evidence="5 11">Glycerol-3-phosphate dehydrogenase</fullName>
        <ecNumber evidence="5 11">1.1.5.3</ecNumber>
    </recommendedName>
</protein>
<dbReference type="Pfam" id="PF16901">
    <property type="entry name" value="DAO_C"/>
    <property type="match status" value="1"/>
</dbReference>
<dbReference type="GO" id="GO:0006072">
    <property type="term" value="P:glycerol-3-phosphate metabolic process"/>
    <property type="evidence" value="ECO:0007669"/>
    <property type="project" value="UniProtKB-UniRule"/>
</dbReference>
<name>D3B8W3_HETP5</name>
<comment type="pathway">
    <text evidence="3">Polyol metabolism; glycerol degradation via glycerol kinase pathway; glycerone phosphate from sn-glycerol 3-phosphate (anaerobic route): step 1/1.</text>
</comment>
<keyword evidence="10" id="KW-0496">Mitochondrion</keyword>
<evidence type="ECO:0000256" key="1">
    <source>
        <dbReference type="ARBA" id="ARBA00001974"/>
    </source>
</evidence>
<feature type="domain" description="FAD dependent oxidoreductase" evidence="12">
    <location>
        <begin position="83"/>
        <end position="444"/>
    </location>
</feature>
<evidence type="ECO:0000259" key="12">
    <source>
        <dbReference type="Pfam" id="PF01266"/>
    </source>
</evidence>
<evidence type="ECO:0000256" key="4">
    <source>
        <dbReference type="ARBA" id="ARBA00007330"/>
    </source>
</evidence>
<dbReference type="GO" id="GO:0004368">
    <property type="term" value="F:glycerol-3-phosphate dehydrogenase (quinone) activity"/>
    <property type="evidence" value="ECO:0007669"/>
    <property type="project" value="UniProtKB-EC"/>
</dbReference>
<accession>D3B8W3</accession>
<dbReference type="Gene3D" id="3.50.50.60">
    <property type="entry name" value="FAD/NAD(P)-binding domain"/>
    <property type="match status" value="1"/>
</dbReference>
<dbReference type="AlphaFoldDB" id="D3B8W3"/>
<evidence type="ECO:0000256" key="8">
    <source>
        <dbReference type="ARBA" id="ARBA00022946"/>
    </source>
</evidence>
<evidence type="ECO:0000256" key="11">
    <source>
        <dbReference type="RuleBase" id="RU361217"/>
    </source>
</evidence>
<evidence type="ECO:0000256" key="6">
    <source>
        <dbReference type="ARBA" id="ARBA00022630"/>
    </source>
</evidence>
<dbReference type="Pfam" id="PF01266">
    <property type="entry name" value="DAO"/>
    <property type="match status" value="1"/>
</dbReference>
<dbReference type="EMBL" id="ADBJ01000020">
    <property type="protein sequence ID" value="EFA82481.1"/>
    <property type="molecule type" value="Genomic_DNA"/>
</dbReference>
<dbReference type="PANTHER" id="PTHR11985">
    <property type="entry name" value="GLYCEROL-3-PHOSPHATE DEHYDROGENASE"/>
    <property type="match status" value="1"/>
</dbReference>
<keyword evidence="6 11" id="KW-0285">Flavoprotein</keyword>
<evidence type="ECO:0000313" key="14">
    <source>
        <dbReference type="EMBL" id="EFA82481.1"/>
    </source>
</evidence>
<dbReference type="FunFam" id="1.10.8.870:FF:000004">
    <property type="entry name" value="Glycerol-3-phosphate dehydrogenase"/>
    <property type="match status" value="1"/>
</dbReference>
<evidence type="ECO:0000259" key="13">
    <source>
        <dbReference type="Pfam" id="PF16901"/>
    </source>
</evidence>
<dbReference type="Gene3D" id="3.30.9.10">
    <property type="entry name" value="D-Amino Acid Oxidase, subunit A, domain 2"/>
    <property type="match status" value="1"/>
</dbReference>
<evidence type="ECO:0000313" key="15">
    <source>
        <dbReference type="Proteomes" id="UP000001396"/>
    </source>
</evidence>
<dbReference type="GeneID" id="31360393"/>
<keyword evidence="7" id="KW-0274">FAD</keyword>
<dbReference type="RefSeq" id="XP_020434598.1">
    <property type="nucleotide sequence ID" value="XM_020575803.1"/>
</dbReference>
<dbReference type="SUPFAM" id="SSF54373">
    <property type="entry name" value="FAD-linked reductases, C-terminal domain"/>
    <property type="match status" value="1"/>
</dbReference>
<dbReference type="InParanoid" id="D3B8W3"/>
<dbReference type="PANTHER" id="PTHR11985:SF15">
    <property type="entry name" value="GLYCEROL-3-PHOSPHATE DEHYDROGENASE, MITOCHONDRIAL"/>
    <property type="match status" value="1"/>
</dbReference>
<keyword evidence="8" id="KW-0809">Transit peptide</keyword>
<evidence type="ECO:0000256" key="2">
    <source>
        <dbReference type="ARBA" id="ARBA00004173"/>
    </source>
</evidence>
<comment type="cofactor">
    <cofactor evidence="1 11">
        <name>FAD</name>
        <dbReference type="ChEBI" id="CHEBI:57692"/>
    </cofactor>
</comment>
<dbReference type="EC" id="1.1.5.3" evidence="5 11"/>
<evidence type="ECO:0000256" key="3">
    <source>
        <dbReference type="ARBA" id="ARBA00005157"/>
    </source>
</evidence>
<dbReference type="InterPro" id="IPR038299">
    <property type="entry name" value="DAO_C_sf"/>
</dbReference>
<dbReference type="GO" id="GO:0005739">
    <property type="term" value="C:mitochondrion"/>
    <property type="evidence" value="ECO:0007669"/>
    <property type="project" value="UniProtKB-SubCell"/>
</dbReference>
<feature type="domain" description="Alpha-glycerophosphate oxidase C-terminal" evidence="13">
    <location>
        <begin position="467"/>
        <end position="586"/>
    </location>
</feature>
<dbReference type="InterPro" id="IPR006076">
    <property type="entry name" value="FAD-dep_OxRdtase"/>
</dbReference>
<evidence type="ECO:0000256" key="5">
    <source>
        <dbReference type="ARBA" id="ARBA00013029"/>
    </source>
</evidence>
<dbReference type="InterPro" id="IPR036188">
    <property type="entry name" value="FAD/NAD-bd_sf"/>
</dbReference>
<dbReference type="SUPFAM" id="SSF51905">
    <property type="entry name" value="FAD/NAD(P)-binding domain"/>
    <property type="match status" value="1"/>
</dbReference>
<dbReference type="OMA" id="PHIVKPM"/>
<evidence type="ECO:0000256" key="7">
    <source>
        <dbReference type="ARBA" id="ARBA00022827"/>
    </source>
</evidence>
<comment type="catalytic activity">
    <reaction evidence="11">
        <text>a quinone + sn-glycerol 3-phosphate = dihydroxyacetone phosphate + a quinol</text>
        <dbReference type="Rhea" id="RHEA:18977"/>
        <dbReference type="ChEBI" id="CHEBI:24646"/>
        <dbReference type="ChEBI" id="CHEBI:57597"/>
        <dbReference type="ChEBI" id="CHEBI:57642"/>
        <dbReference type="ChEBI" id="CHEBI:132124"/>
        <dbReference type="EC" id="1.1.5.3"/>
    </reaction>
</comment>
<reference evidence="14 15" key="1">
    <citation type="journal article" date="2011" name="Genome Res.">
        <title>Phylogeny-wide analysis of social amoeba genomes highlights ancient origins for complex intercellular communication.</title>
        <authorList>
            <person name="Heidel A.J."/>
            <person name="Lawal H.M."/>
            <person name="Felder M."/>
            <person name="Schilde C."/>
            <person name="Helps N.R."/>
            <person name="Tunggal B."/>
            <person name="Rivero F."/>
            <person name="John U."/>
            <person name="Schleicher M."/>
            <person name="Eichinger L."/>
            <person name="Platzer M."/>
            <person name="Noegel A.A."/>
            <person name="Schaap P."/>
            <person name="Gloeckner G."/>
        </authorList>
    </citation>
    <scope>NUCLEOTIDE SEQUENCE [LARGE SCALE GENOMIC DNA]</scope>
    <source>
        <strain evidence="15">ATCC 26659 / Pp 5 / PN500</strain>
    </source>
</reference>
<keyword evidence="9 11" id="KW-0560">Oxidoreductase</keyword>
<evidence type="ECO:0000256" key="10">
    <source>
        <dbReference type="ARBA" id="ARBA00023128"/>
    </source>
</evidence>
<dbReference type="FunCoup" id="D3B8W3">
    <property type="interactions" value="407"/>
</dbReference>
<gene>
    <name evidence="14" type="ORF">PPL_04906</name>
</gene>
<dbReference type="Gene3D" id="1.10.8.870">
    <property type="entry name" value="Alpha-glycerophosphate oxidase, cap domain"/>
    <property type="match status" value="1"/>
</dbReference>
<organism evidence="14 15">
    <name type="scientific">Heterostelium pallidum (strain ATCC 26659 / Pp 5 / PN500)</name>
    <name type="common">Cellular slime mold</name>
    <name type="synonym">Polysphondylium pallidum</name>
    <dbReference type="NCBI Taxonomy" id="670386"/>
    <lineage>
        <taxon>Eukaryota</taxon>
        <taxon>Amoebozoa</taxon>
        <taxon>Evosea</taxon>
        <taxon>Eumycetozoa</taxon>
        <taxon>Dictyostelia</taxon>
        <taxon>Acytosteliales</taxon>
        <taxon>Acytosteliaceae</taxon>
        <taxon>Heterostelium</taxon>
    </lineage>
</organism>
<dbReference type="InterPro" id="IPR031656">
    <property type="entry name" value="DAO_C"/>
</dbReference>
<sequence length="603" mass="67666">MSKLFSFIKRNKLPLAIGTGAVWFAHANNMFSPYPRESYSDRHDRINRSAYFEMEPDKLLTAPFPSRQQQLAKLEEYATKPIDVIVIGGGATGSGVALDSQTRGLSTALFERGDFSSGTSSRSTKLIHGGIRYLESAIMNLDYQDLKLVKEALNERSNLLNNAPHLSHALPLAIPIYSWIDLPKMMIGTKLYDFFYPGNDIPGAYYLSKAKTMEKFPHLKDGCLGSVIYYDGQHNDARMNLSIVMSARANGALTMNYMQVASLLKEQQKVVGVVVEDRLTGKQYNVRAKSVVNATGPFADGIRKMDDPNAAPMVIGASGTHLILPRKYCPDDMGFLNPKTKDGRVLFILPFEGRTIAGTTDQAADVTFTPKPTHEEIQFILETVSEYYKDNLTDKDVLASWTGIRPLIKSSPNTPTSKINRHHTLITSPSGLITISGGKWTTYREMAEETVDKVVEQTRIFTPKESHTVTMKLFGGDKYYKDTDKYLIKHFNIEPEIANHLAHTYGDQAVSVCKLAKERGLFNRLVQGYPYIEAEAVYAVQEYACNAEDVIARRTRLAFLDNQKSREALPRIVDLMATELKWSKSTKENQLKEANKFLDTMNY</sequence>
<dbReference type="PRINTS" id="PR01001">
    <property type="entry name" value="FADG3PDH"/>
</dbReference>
<keyword evidence="15" id="KW-1185">Reference proteome</keyword>
<evidence type="ECO:0000256" key="9">
    <source>
        <dbReference type="ARBA" id="ARBA00023002"/>
    </source>
</evidence>
<dbReference type="InterPro" id="IPR000447">
    <property type="entry name" value="G3P_DH_FAD-dep"/>
</dbReference>
<comment type="subcellular location">
    <subcellularLocation>
        <location evidence="2">Mitochondrion</location>
    </subcellularLocation>
</comment>
<dbReference type="PROSITE" id="PS00977">
    <property type="entry name" value="FAD_G3PDH_1"/>
    <property type="match status" value="1"/>
</dbReference>
<comment type="caution">
    <text evidence="14">The sequence shown here is derived from an EMBL/GenBank/DDBJ whole genome shotgun (WGS) entry which is preliminary data.</text>
</comment>
<dbReference type="STRING" id="670386.D3B8W3"/>
<dbReference type="PROSITE" id="PS00978">
    <property type="entry name" value="FAD_G3PDH_2"/>
    <property type="match status" value="1"/>
</dbReference>
<proteinExistence type="inferred from homology"/>